<dbReference type="RefSeq" id="WP_132623097.1">
    <property type="nucleotide sequence ID" value="NZ_SMKV01000013.1"/>
</dbReference>
<dbReference type="Proteomes" id="UP000294744">
    <property type="component" value="Unassembled WGS sequence"/>
</dbReference>
<accession>A0A4R4UU27</accession>
<dbReference type="SUPFAM" id="SSF103025">
    <property type="entry name" value="Folate-binding domain"/>
    <property type="match status" value="1"/>
</dbReference>
<dbReference type="Gene3D" id="3.30.1360.120">
    <property type="entry name" value="Probable tRNA modification gtpase trme, domain 1"/>
    <property type="match status" value="1"/>
</dbReference>
<dbReference type="InterPro" id="IPR027266">
    <property type="entry name" value="TrmE/GcvT-like"/>
</dbReference>
<dbReference type="AlphaFoldDB" id="A0A4R4UU27"/>
<keyword evidence="2" id="KW-1185">Reference proteome</keyword>
<organism evidence="1 2">
    <name type="scientific">Saccharopolyspora aridisoli</name>
    <dbReference type="NCBI Taxonomy" id="2530385"/>
    <lineage>
        <taxon>Bacteria</taxon>
        <taxon>Bacillati</taxon>
        <taxon>Actinomycetota</taxon>
        <taxon>Actinomycetes</taxon>
        <taxon>Pseudonocardiales</taxon>
        <taxon>Pseudonocardiaceae</taxon>
        <taxon>Saccharopolyspora</taxon>
    </lineage>
</organism>
<reference evidence="1 2" key="1">
    <citation type="submission" date="2019-03" db="EMBL/GenBank/DDBJ databases">
        <title>Draft genome sequences of novel Actinobacteria.</title>
        <authorList>
            <person name="Sahin N."/>
            <person name="Ay H."/>
            <person name="Saygin H."/>
        </authorList>
    </citation>
    <scope>NUCLEOTIDE SEQUENCE [LARGE SCALE GENOMIC DNA]</scope>
    <source>
        <strain evidence="1 2">16K404</strain>
    </source>
</reference>
<name>A0A4R4UU27_9PSEU</name>
<dbReference type="OrthoDB" id="9814782at2"/>
<evidence type="ECO:0000313" key="2">
    <source>
        <dbReference type="Proteomes" id="UP000294744"/>
    </source>
</evidence>
<comment type="caution">
    <text evidence="1">The sequence shown here is derived from an EMBL/GenBank/DDBJ whole genome shotgun (WGS) entry which is preliminary data.</text>
</comment>
<evidence type="ECO:0000313" key="1">
    <source>
        <dbReference type="EMBL" id="TDC92664.1"/>
    </source>
</evidence>
<dbReference type="EMBL" id="SMKV01000013">
    <property type="protein sequence ID" value="TDC92664.1"/>
    <property type="molecule type" value="Genomic_DNA"/>
</dbReference>
<proteinExistence type="predicted"/>
<protein>
    <submittedName>
        <fullName evidence="1">Sarcosine oxidase subunit gamma</fullName>
    </submittedName>
</protein>
<dbReference type="Gene3D" id="3.30.70.1520">
    <property type="entry name" value="Heterotetrameric sarcosine oxidase"/>
    <property type="match status" value="1"/>
</dbReference>
<sequence length="166" mass="17977">MTVDVDLRRSPLGHRAAELAEVLVEEPFLPQLDVRTDAELALGLRLPEVNRVTGDEHRAALGLGPDEHLLVGVTGTESGHRSMVDVSAARTTLRLHDREVLEALCSLDLHPGMFVPGHCAQTLVAGVPVILWRLDAGYRVLVRNSYADHLATALLDAGQVTSRVAQ</sequence>
<gene>
    <name evidence="1" type="ORF">E1161_13220</name>
</gene>